<name>A0ABQ6GAK5_9BACL</name>
<evidence type="ECO:0008006" key="3">
    <source>
        <dbReference type="Google" id="ProtNLM"/>
    </source>
</evidence>
<evidence type="ECO:0000313" key="2">
    <source>
        <dbReference type="Proteomes" id="UP001157114"/>
    </source>
</evidence>
<dbReference type="Pfam" id="PF00805">
    <property type="entry name" value="Pentapeptide"/>
    <property type="match status" value="2"/>
</dbReference>
<comment type="caution">
    <text evidence="1">The sequence shown here is derived from an EMBL/GenBank/DDBJ whole genome shotgun (WGS) entry which is preliminary data.</text>
</comment>
<dbReference type="EMBL" id="BSSQ01000010">
    <property type="protein sequence ID" value="GLX67996.1"/>
    <property type="molecule type" value="Genomic_DNA"/>
</dbReference>
<sequence>MSLTVGPYDLQKTDITGAKWQEVRAEELEIDNVSLARTSINNVNMNAMKLNDVNMSEIQITDANMSGIHIKLANFTNSVIDTVYLHGTEFRNVVLPQEGEPHYKAEGYQPTRFHNCNLSNAQLNNCNLTNVEITDCDITGLRINGILISDLLKAQ</sequence>
<accession>A0ABQ6GAK5</accession>
<dbReference type="InterPro" id="IPR051082">
    <property type="entry name" value="Pentapeptide-BTB/POZ_domain"/>
</dbReference>
<reference evidence="1 2" key="1">
    <citation type="submission" date="2023-03" db="EMBL/GenBank/DDBJ databases">
        <title>Draft genome sequence of the bacteria which degrade cell wall of Tricholomamatutake.</title>
        <authorList>
            <person name="Konishi Y."/>
            <person name="Fukuta Y."/>
            <person name="Shirasaka N."/>
        </authorList>
    </citation>
    <scope>NUCLEOTIDE SEQUENCE [LARGE SCALE GENOMIC DNA]</scope>
    <source>
        <strain evidence="2">mu1</strain>
    </source>
</reference>
<keyword evidence="2" id="KW-1185">Reference proteome</keyword>
<dbReference type="PANTHER" id="PTHR14136:SF17">
    <property type="entry name" value="BTB_POZ DOMAIN-CONTAINING PROTEIN KCTD9"/>
    <property type="match status" value="1"/>
</dbReference>
<dbReference type="Gene3D" id="2.160.20.80">
    <property type="entry name" value="E3 ubiquitin-protein ligase SopA"/>
    <property type="match status" value="1"/>
</dbReference>
<evidence type="ECO:0000313" key="1">
    <source>
        <dbReference type="EMBL" id="GLX67996.1"/>
    </source>
</evidence>
<dbReference type="RefSeq" id="WP_284238751.1">
    <property type="nucleotide sequence ID" value="NZ_BSSQ01000010.1"/>
</dbReference>
<gene>
    <name evidence="1" type="ORF">MU1_23410</name>
</gene>
<protein>
    <recommendedName>
        <fullName evidence="3">Pentapeptide repeat-containing protein</fullName>
    </recommendedName>
</protein>
<dbReference type="PANTHER" id="PTHR14136">
    <property type="entry name" value="BTB_POZ DOMAIN-CONTAINING PROTEIN KCTD9"/>
    <property type="match status" value="1"/>
</dbReference>
<dbReference type="SUPFAM" id="SSF141571">
    <property type="entry name" value="Pentapeptide repeat-like"/>
    <property type="match status" value="1"/>
</dbReference>
<organism evidence="1 2">
    <name type="scientific">Paenibacillus glycanilyticus</name>
    <dbReference type="NCBI Taxonomy" id="126569"/>
    <lineage>
        <taxon>Bacteria</taxon>
        <taxon>Bacillati</taxon>
        <taxon>Bacillota</taxon>
        <taxon>Bacilli</taxon>
        <taxon>Bacillales</taxon>
        <taxon>Paenibacillaceae</taxon>
        <taxon>Paenibacillus</taxon>
    </lineage>
</organism>
<dbReference type="Proteomes" id="UP001157114">
    <property type="component" value="Unassembled WGS sequence"/>
</dbReference>
<proteinExistence type="predicted"/>
<dbReference type="InterPro" id="IPR001646">
    <property type="entry name" value="5peptide_repeat"/>
</dbReference>